<protein>
    <submittedName>
        <fullName evidence="6">Multicopper oxidase</fullName>
    </submittedName>
</protein>
<dbReference type="RefSeq" id="WP_147145616.1">
    <property type="nucleotide sequence ID" value="NZ_BKAJ01000004.1"/>
</dbReference>
<dbReference type="InterPro" id="IPR008972">
    <property type="entry name" value="Cupredoxin"/>
</dbReference>
<gene>
    <name evidence="6" type="ORF">RSO01_04000</name>
</gene>
<dbReference type="CDD" id="cd13896">
    <property type="entry name" value="CuRO_3_CopA"/>
    <property type="match status" value="1"/>
</dbReference>
<dbReference type="PROSITE" id="PS00080">
    <property type="entry name" value="MULTICOPPER_OXIDASE2"/>
    <property type="match status" value="1"/>
</dbReference>
<dbReference type="PROSITE" id="PS51318">
    <property type="entry name" value="TAT"/>
    <property type="match status" value="1"/>
</dbReference>
<dbReference type="SUPFAM" id="SSF49503">
    <property type="entry name" value="Cupredoxins"/>
    <property type="match status" value="3"/>
</dbReference>
<dbReference type="InterPro" id="IPR011707">
    <property type="entry name" value="Cu-oxidase-like_N"/>
</dbReference>
<dbReference type="InterPro" id="IPR034279">
    <property type="entry name" value="CuRO_3_CopA"/>
</dbReference>
<feature type="domain" description="Plastocyanin-like" evidence="5">
    <location>
        <begin position="62"/>
        <end position="147"/>
    </location>
</feature>
<dbReference type="InterPro" id="IPR011706">
    <property type="entry name" value="Cu-oxidase_C"/>
</dbReference>
<evidence type="ECO:0000313" key="6">
    <source>
        <dbReference type="EMBL" id="GEP53234.1"/>
    </source>
</evidence>
<dbReference type="Pfam" id="PF00394">
    <property type="entry name" value="Cu-oxidase"/>
    <property type="match status" value="1"/>
</dbReference>
<evidence type="ECO:0000256" key="2">
    <source>
        <dbReference type="ARBA" id="ARBA00023002"/>
    </source>
</evidence>
<evidence type="ECO:0000313" key="7">
    <source>
        <dbReference type="Proteomes" id="UP000321058"/>
    </source>
</evidence>
<feature type="domain" description="Plastocyanin-like" evidence="3">
    <location>
        <begin position="225"/>
        <end position="304"/>
    </location>
</feature>
<evidence type="ECO:0000256" key="1">
    <source>
        <dbReference type="ARBA" id="ARBA00022723"/>
    </source>
</evidence>
<name>A0A512N2M1_9HYPH</name>
<evidence type="ECO:0000259" key="4">
    <source>
        <dbReference type="Pfam" id="PF07731"/>
    </source>
</evidence>
<dbReference type="InterPro" id="IPR006311">
    <property type="entry name" value="TAT_signal"/>
</dbReference>
<proteinExistence type="predicted"/>
<keyword evidence="2" id="KW-0560">Oxidoreductase</keyword>
<dbReference type="Pfam" id="PF07731">
    <property type="entry name" value="Cu-oxidase_2"/>
    <property type="match status" value="1"/>
</dbReference>
<reference evidence="6 7" key="1">
    <citation type="submission" date="2019-07" db="EMBL/GenBank/DDBJ databases">
        <title>Whole genome shotgun sequence of Reyranella soli NBRC 108950.</title>
        <authorList>
            <person name="Hosoyama A."/>
            <person name="Uohara A."/>
            <person name="Ohji S."/>
            <person name="Ichikawa N."/>
        </authorList>
    </citation>
    <scope>NUCLEOTIDE SEQUENCE [LARGE SCALE GENOMIC DNA]</scope>
    <source>
        <strain evidence="6 7">NBRC 108950</strain>
    </source>
</reference>
<dbReference type="GO" id="GO:0005507">
    <property type="term" value="F:copper ion binding"/>
    <property type="evidence" value="ECO:0007669"/>
    <property type="project" value="InterPro"/>
</dbReference>
<dbReference type="PROSITE" id="PS00079">
    <property type="entry name" value="MULTICOPPER_OXIDASE1"/>
    <property type="match status" value="1"/>
</dbReference>
<sequence length="486" mass="52477">MHLSRRTLLAATAGLAAGLPSTQGLAQASGRKTLRLINRVIEVNGKPATRYGAFQPSGVWGITLNEGETFDVRLENGLDVLSGLHWHGLNPPWRQDGVPYISGPPIAPGKFADYSFPAQPAGTRWMHSHFGLQEQNLLAAPLIVREQSAIRSGLQEVVMLLEDFSWTKPSLIFEELRKPKPMAAMGMTGGNMTGSMSNMSRGGMNMPGMNMPSGGGMDLNDVTYDAFLANDRTLADPQVFDVEKGAEVRLRIINAAASTNFMIELGNIEGTVLTVDGNPVVPMKVRQFPLAIAQRVDIVVRLPADGSALPVLARGEGLTKQTGVILRPRGAAVAKIPEMAETAASALGLMDEMKLRAAQPLPSRPIDRSVPVDLTGNMSGYVWGMAVHGMEGVPVTVEKGERVELVMRNTTMMAHPMHMHGPSFQVTEINGQAFAGAVRDVVLVPPRTTVRVVFDADNPGIWAFHCHNLYHMAAGMFATVVYRGFN</sequence>
<dbReference type="EMBL" id="BKAJ01000004">
    <property type="protein sequence ID" value="GEP53234.1"/>
    <property type="molecule type" value="Genomic_DNA"/>
</dbReference>
<dbReference type="Pfam" id="PF07732">
    <property type="entry name" value="Cu-oxidase_3"/>
    <property type="match status" value="1"/>
</dbReference>
<keyword evidence="7" id="KW-1185">Reference proteome</keyword>
<accession>A0A512N2M1</accession>
<dbReference type="Proteomes" id="UP000321058">
    <property type="component" value="Unassembled WGS sequence"/>
</dbReference>
<dbReference type="CDD" id="cd13887">
    <property type="entry name" value="CuRO_2_MCO_like_2"/>
    <property type="match status" value="1"/>
</dbReference>
<organism evidence="6 7">
    <name type="scientific">Reyranella soli</name>
    <dbReference type="NCBI Taxonomy" id="1230389"/>
    <lineage>
        <taxon>Bacteria</taxon>
        <taxon>Pseudomonadati</taxon>
        <taxon>Pseudomonadota</taxon>
        <taxon>Alphaproteobacteria</taxon>
        <taxon>Hyphomicrobiales</taxon>
        <taxon>Reyranellaceae</taxon>
        <taxon>Reyranella</taxon>
    </lineage>
</organism>
<evidence type="ECO:0000259" key="5">
    <source>
        <dbReference type="Pfam" id="PF07732"/>
    </source>
</evidence>
<dbReference type="AlphaFoldDB" id="A0A512N2M1"/>
<keyword evidence="1" id="KW-0479">Metal-binding</keyword>
<dbReference type="OrthoDB" id="9757546at2"/>
<comment type="caution">
    <text evidence="6">The sequence shown here is derived from an EMBL/GenBank/DDBJ whole genome shotgun (WGS) entry which is preliminary data.</text>
</comment>
<dbReference type="GO" id="GO:0016491">
    <property type="term" value="F:oxidoreductase activity"/>
    <property type="evidence" value="ECO:0007669"/>
    <property type="project" value="UniProtKB-KW"/>
</dbReference>
<dbReference type="CDD" id="cd13865">
    <property type="entry name" value="CuRO_1_LCC_like_3"/>
    <property type="match status" value="1"/>
</dbReference>
<dbReference type="InterPro" id="IPR002355">
    <property type="entry name" value="Cu_oxidase_Cu_BS"/>
</dbReference>
<dbReference type="PANTHER" id="PTHR11709">
    <property type="entry name" value="MULTI-COPPER OXIDASE"/>
    <property type="match status" value="1"/>
</dbReference>
<dbReference type="InterPro" id="IPR001117">
    <property type="entry name" value="Cu-oxidase_2nd"/>
</dbReference>
<evidence type="ECO:0000259" key="3">
    <source>
        <dbReference type="Pfam" id="PF00394"/>
    </source>
</evidence>
<dbReference type="InterPro" id="IPR033138">
    <property type="entry name" value="Cu_oxidase_CS"/>
</dbReference>
<dbReference type="InterPro" id="IPR045087">
    <property type="entry name" value="Cu-oxidase_fam"/>
</dbReference>
<feature type="domain" description="Plastocyanin-like" evidence="4">
    <location>
        <begin position="366"/>
        <end position="482"/>
    </location>
</feature>
<dbReference type="Gene3D" id="2.60.40.420">
    <property type="entry name" value="Cupredoxins - blue copper proteins"/>
    <property type="match status" value="3"/>
</dbReference>